<dbReference type="SUPFAM" id="SSF48452">
    <property type="entry name" value="TPR-like"/>
    <property type="match status" value="2"/>
</dbReference>
<gene>
    <name evidence="3" type="ORF">Aiant_83530</name>
</gene>
<feature type="repeat" description="TPR" evidence="1">
    <location>
        <begin position="573"/>
        <end position="606"/>
    </location>
</feature>
<evidence type="ECO:0000313" key="4">
    <source>
        <dbReference type="Proteomes" id="UP000676967"/>
    </source>
</evidence>
<feature type="region of interest" description="Disordered" evidence="2">
    <location>
        <begin position="1"/>
        <end position="22"/>
    </location>
</feature>
<evidence type="ECO:0008006" key="5">
    <source>
        <dbReference type="Google" id="ProtNLM"/>
    </source>
</evidence>
<dbReference type="Gene3D" id="3.40.50.300">
    <property type="entry name" value="P-loop containing nucleotide triphosphate hydrolases"/>
    <property type="match status" value="1"/>
</dbReference>
<dbReference type="Gene3D" id="1.25.40.10">
    <property type="entry name" value="Tetratricopeptide repeat domain"/>
    <property type="match status" value="2"/>
</dbReference>
<evidence type="ECO:0000256" key="1">
    <source>
        <dbReference type="PROSITE-ProRule" id="PRU00339"/>
    </source>
</evidence>
<dbReference type="PANTHER" id="PTHR47691">
    <property type="entry name" value="REGULATOR-RELATED"/>
    <property type="match status" value="1"/>
</dbReference>
<dbReference type="Pfam" id="PF13424">
    <property type="entry name" value="TPR_12"/>
    <property type="match status" value="3"/>
</dbReference>
<dbReference type="PRINTS" id="PR00364">
    <property type="entry name" value="DISEASERSIST"/>
</dbReference>
<dbReference type="Proteomes" id="UP000676967">
    <property type="component" value="Chromosome"/>
</dbReference>
<dbReference type="RefSeq" id="WP_189330073.1">
    <property type="nucleotide sequence ID" value="NZ_AP023356.1"/>
</dbReference>
<dbReference type="InterPro" id="IPR011990">
    <property type="entry name" value="TPR-like_helical_dom_sf"/>
</dbReference>
<dbReference type="PROSITE" id="PS50005">
    <property type="entry name" value="TPR"/>
    <property type="match status" value="1"/>
</dbReference>
<accession>A0ABM7M7W0</accession>
<keyword evidence="4" id="KW-1185">Reference proteome</keyword>
<name>A0ABM7M7W0_9ACTN</name>
<dbReference type="SMART" id="SM00028">
    <property type="entry name" value="TPR"/>
    <property type="match status" value="5"/>
</dbReference>
<evidence type="ECO:0000256" key="2">
    <source>
        <dbReference type="SAM" id="MobiDB-lite"/>
    </source>
</evidence>
<dbReference type="InterPro" id="IPR027417">
    <property type="entry name" value="P-loop_NTPase"/>
</dbReference>
<evidence type="ECO:0000313" key="3">
    <source>
        <dbReference type="EMBL" id="BCJ47696.1"/>
    </source>
</evidence>
<dbReference type="Pfam" id="PF13374">
    <property type="entry name" value="TPR_10"/>
    <property type="match status" value="1"/>
</dbReference>
<dbReference type="SUPFAM" id="SSF52540">
    <property type="entry name" value="P-loop containing nucleoside triphosphate hydrolases"/>
    <property type="match status" value="1"/>
</dbReference>
<reference evidence="3 4" key="1">
    <citation type="submission" date="2020-08" db="EMBL/GenBank/DDBJ databases">
        <title>Whole genome shotgun sequence of Actinoplanes ianthinogenes NBRC 13996.</title>
        <authorList>
            <person name="Komaki H."/>
            <person name="Tamura T."/>
        </authorList>
    </citation>
    <scope>NUCLEOTIDE SEQUENCE [LARGE SCALE GENOMIC DNA]</scope>
    <source>
        <strain evidence="3 4">NBRC 13996</strain>
    </source>
</reference>
<sequence>MRRVENAPSTPGDAFTGPPDPAPAASLDDLVGTLRRLKVWAGSPSYETIKCRVDAAWTSAGRPAGELVSKSTVAYCFRPGRRRLDPDLVVAVVEALHPDAGYAAAWRQALRVVGGEIEAVSQVRVQDSLPPDLPGFTGRAAELDRLRQVAGRADAEVIAAIEGMPGVGKTRLAVHAGHLLHHEQPFERVLFVDLRGFGSDPAQPPAEPAAVLDGFLRLLGMSGQQIPHALDARVAAYRARLAGTRTLAVLDNAATDEQIRPLLPNTPGCLTLVTSRRRLTALRRATHLSVHVFAPGEAMAYLTRAVPDGHVRDDPQATARIARRCGYLPLALGLVAGHIRRTPGWTLRDHADRLDERHHQRRLDTGVDVALHMSYQHLPTGRQRLLRLLALHPGPDLDVHAAAALAGTDVPTAQADLDHLHRDHLLHQTAPGRYGFHGLVRTYAITKAHDEDRPPARRAALTRVFDHYLATAAAAMSTLHPTETHWRPRIAPAGPSPRTWADPAGALRWLNTERPALVAVAVHTATHGWPTHTVQLSRTLFRYLIAGHPTEARIIFTHALRAADDVDDATAKAYAVNNLGIVDLQQNQPGRAVEHFRRALHLHRQAGDALGQALARNSLGEIDAQSGHYASAIDHFEQAVLLCRQSGDHVVEARALTNLGIAEARWGSPAGLDHLAQALAGSRRTGNLAGEEFALIGAGIGDLWTGAYQRAGDHFHQALPLSRRLGDRTGEAAALNCLGSYYAYVGDDGSATDHHRQALAVFREIGDRCGQAWALHGLAETSHRAGRLEDARHHFGAALALAVTIGARHQQALARAGLGAVHQALGEHLLARQDYQHAVELYTDLDMPAAADQIRVRLASLGSARR</sequence>
<dbReference type="EMBL" id="AP023356">
    <property type="protein sequence ID" value="BCJ47696.1"/>
    <property type="molecule type" value="Genomic_DNA"/>
</dbReference>
<dbReference type="PANTHER" id="PTHR47691:SF3">
    <property type="entry name" value="HTH-TYPE TRANSCRIPTIONAL REGULATOR RV0890C-RELATED"/>
    <property type="match status" value="1"/>
</dbReference>
<protein>
    <recommendedName>
        <fullName evidence="5">NB-ARC domain-containing protein</fullName>
    </recommendedName>
</protein>
<organism evidence="3 4">
    <name type="scientific">Actinoplanes ianthinogenes</name>
    <dbReference type="NCBI Taxonomy" id="122358"/>
    <lineage>
        <taxon>Bacteria</taxon>
        <taxon>Bacillati</taxon>
        <taxon>Actinomycetota</taxon>
        <taxon>Actinomycetes</taxon>
        <taxon>Micromonosporales</taxon>
        <taxon>Micromonosporaceae</taxon>
        <taxon>Actinoplanes</taxon>
    </lineage>
</organism>
<dbReference type="InterPro" id="IPR019734">
    <property type="entry name" value="TPR_rpt"/>
</dbReference>
<proteinExistence type="predicted"/>
<keyword evidence="1" id="KW-0802">TPR repeat</keyword>